<dbReference type="RefSeq" id="WP_175021738.1">
    <property type="nucleotide sequence ID" value="NZ_CABVQC010000006.1"/>
</dbReference>
<name>A0A6P2IVR4_9BURK</name>
<dbReference type="Proteomes" id="UP000494261">
    <property type="component" value="Unassembled WGS sequence"/>
</dbReference>
<protein>
    <submittedName>
        <fullName evidence="1">Uncharacterized protein</fullName>
    </submittedName>
</protein>
<reference evidence="1 2" key="1">
    <citation type="submission" date="2019-09" db="EMBL/GenBank/DDBJ databases">
        <authorList>
            <person name="Depoorter E."/>
        </authorList>
    </citation>
    <scope>NUCLEOTIDE SEQUENCE [LARGE SCALE GENOMIC DNA]</scope>
    <source>
        <strain evidence="1">LMG 13014</strain>
    </source>
</reference>
<dbReference type="EMBL" id="CABVQC010000006">
    <property type="protein sequence ID" value="VWB33638.1"/>
    <property type="molecule type" value="Genomic_DNA"/>
</dbReference>
<evidence type="ECO:0000313" key="2">
    <source>
        <dbReference type="Proteomes" id="UP000494261"/>
    </source>
</evidence>
<proteinExistence type="predicted"/>
<evidence type="ECO:0000313" key="1">
    <source>
        <dbReference type="EMBL" id="VWB33638.1"/>
    </source>
</evidence>
<sequence>MQVTGKNLISVAIALVLALAISSLTLRKSYEGCKSYTQALNGGTKELGGKKYKIELCGAPRSFGDGDEIRLQVTGPAGNVLAERYFTVRTINDAAPRELEYGDDNIFYYDQSKASPLRFIAMPPSTMDGWTAQLPLLQRLIALLS</sequence>
<accession>A0A6P2IVR4</accession>
<dbReference type="AlphaFoldDB" id="A0A6P2IVR4"/>
<organism evidence="1 2">
    <name type="scientific">Burkholderia aenigmatica</name>
    <dbReference type="NCBI Taxonomy" id="2015348"/>
    <lineage>
        <taxon>Bacteria</taxon>
        <taxon>Pseudomonadati</taxon>
        <taxon>Pseudomonadota</taxon>
        <taxon>Betaproteobacteria</taxon>
        <taxon>Burkholderiales</taxon>
        <taxon>Burkholderiaceae</taxon>
        <taxon>Burkholderia</taxon>
        <taxon>Burkholderia cepacia complex</taxon>
    </lineage>
</organism>
<gene>
    <name evidence="1" type="ORF">BLA13014_01332</name>
</gene>